<keyword evidence="1" id="KW-1133">Transmembrane helix</keyword>
<comment type="caution">
    <text evidence="2">The sequence shown here is derived from an EMBL/GenBank/DDBJ whole genome shotgun (WGS) entry which is preliminary data.</text>
</comment>
<keyword evidence="1" id="KW-0812">Transmembrane</keyword>
<organism evidence="2 3">
    <name type="scientific">Mesotoga prima</name>
    <dbReference type="NCBI Taxonomy" id="1184387"/>
    <lineage>
        <taxon>Bacteria</taxon>
        <taxon>Thermotogati</taxon>
        <taxon>Thermotogota</taxon>
        <taxon>Thermotogae</taxon>
        <taxon>Kosmotogales</taxon>
        <taxon>Kosmotogaceae</taxon>
        <taxon>Mesotoga</taxon>
    </lineage>
</organism>
<proteinExistence type="predicted"/>
<evidence type="ECO:0000313" key="3">
    <source>
        <dbReference type="Proteomes" id="UP000054092"/>
    </source>
</evidence>
<gene>
    <name evidence="2" type="ORF">XD94_0467</name>
</gene>
<evidence type="ECO:0000256" key="1">
    <source>
        <dbReference type="SAM" id="Phobius"/>
    </source>
</evidence>
<reference evidence="3" key="1">
    <citation type="journal article" date="2015" name="MBio">
        <title>Genome-Resolved Metagenomic Analysis Reveals Roles for Candidate Phyla and Other Microbial Community Members in Biogeochemical Transformations in Oil Reservoirs.</title>
        <authorList>
            <person name="Hu P."/>
            <person name="Tom L."/>
            <person name="Singh A."/>
            <person name="Thomas B.C."/>
            <person name="Baker B.J."/>
            <person name="Piceno Y.M."/>
            <person name="Andersen G.L."/>
            <person name="Banfield J.F."/>
        </authorList>
    </citation>
    <scope>NUCLEOTIDE SEQUENCE [LARGE SCALE GENOMIC DNA]</scope>
</reference>
<evidence type="ECO:0000313" key="2">
    <source>
        <dbReference type="EMBL" id="KUK81444.1"/>
    </source>
</evidence>
<sequence>MEDHRWIYLIILLQAVLLGTVLFFGDTLFHSSVESSFAREASIRETGSSLLREYMKRYEDRGLPPESRLTGFLIENMKVHEESNGIAILTASISVKPLDIDSCKWNSLGSREGNWIKDIRISVYLEEGPDGNFSIVRTVPSI</sequence>
<keyword evidence="1" id="KW-0472">Membrane</keyword>
<feature type="transmembrane region" description="Helical" evidence="1">
    <location>
        <begin position="6"/>
        <end position="29"/>
    </location>
</feature>
<dbReference type="Proteomes" id="UP000054092">
    <property type="component" value="Unassembled WGS sequence"/>
</dbReference>
<protein>
    <submittedName>
        <fullName evidence="2">Uncharacterized protein</fullName>
    </submittedName>
</protein>
<dbReference type="PATRIC" id="fig|1184387.3.peg.806"/>
<dbReference type="AlphaFoldDB" id="A0A117M2Z4"/>
<name>A0A117M2Z4_9BACT</name>
<accession>A0A117M2Z4</accession>
<dbReference type="EMBL" id="LGGP01000057">
    <property type="protein sequence ID" value="KUK81444.1"/>
    <property type="molecule type" value="Genomic_DNA"/>
</dbReference>